<keyword evidence="1" id="KW-0732">Signal</keyword>
<evidence type="ECO:0000259" key="4">
    <source>
        <dbReference type="Pfam" id="PF01551"/>
    </source>
</evidence>
<dbReference type="Pfam" id="PF01551">
    <property type="entry name" value="Peptidase_M23"/>
    <property type="match status" value="1"/>
</dbReference>
<dbReference type="OrthoDB" id="9815884at2"/>
<reference evidence="5 6" key="1">
    <citation type="submission" date="2019-01" db="EMBL/GenBank/DDBJ databases">
        <title>Flavobacterium sp. nov.,isolated from freshwater.</title>
        <authorList>
            <person name="Zhang R."/>
            <person name="Du Z.-J."/>
        </authorList>
    </citation>
    <scope>NUCLEOTIDE SEQUENCE [LARGE SCALE GENOMIC DNA]</scope>
    <source>
        <strain evidence="5 6">1E403</strain>
    </source>
</reference>
<organism evidence="5 6">
    <name type="scientific">Flavobacterium cerinum</name>
    <dbReference type="NCBI Taxonomy" id="2502784"/>
    <lineage>
        <taxon>Bacteria</taxon>
        <taxon>Pseudomonadati</taxon>
        <taxon>Bacteroidota</taxon>
        <taxon>Flavobacteriia</taxon>
        <taxon>Flavobacteriales</taxon>
        <taxon>Flavobacteriaceae</taxon>
        <taxon>Flavobacterium</taxon>
    </lineage>
</organism>
<dbReference type="Gene3D" id="2.70.70.10">
    <property type="entry name" value="Glucose Permease (Domain IIA)"/>
    <property type="match status" value="1"/>
</dbReference>
<keyword evidence="6" id="KW-1185">Reference proteome</keyword>
<feature type="region of interest" description="Disordered" evidence="3">
    <location>
        <begin position="242"/>
        <end position="262"/>
    </location>
</feature>
<evidence type="ECO:0000313" key="6">
    <source>
        <dbReference type="Proteomes" id="UP000287527"/>
    </source>
</evidence>
<keyword evidence="2" id="KW-0175">Coiled coil</keyword>
<dbReference type="Proteomes" id="UP000287527">
    <property type="component" value="Unassembled WGS sequence"/>
</dbReference>
<protein>
    <submittedName>
        <fullName evidence="5">Peptidase M23</fullName>
    </submittedName>
</protein>
<feature type="coiled-coil region" evidence="2">
    <location>
        <begin position="158"/>
        <end position="238"/>
    </location>
</feature>
<gene>
    <name evidence="5" type="ORF">EPI11_10805</name>
</gene>
<dbReference type="AlphaFoldDB" id="A0A3S3Q8N5"/>
<comment type="caution">
    <text evidence="5">The sequence shown here is derived from an EMBL/GenBank/DDBJ whole genome shotgun (WGS) entry which is preliminary data.</text>
</comment>
<dbReference type="GO" id="GO:0004222">
    <property type="term" value="F:metalloendopeptidase activity"/>
    <property type="evidence" value="ECO:0007669"/>
    <property type="project" value="TreeGrafter"/>
</dbReference>
<proteinExistence type="predicted"/>
<evidence type="ECO:0000256" key="3">
    <source>
        <dbReference type="SAM" id="MobiDB-lite"/>
    </source>
</evidence>
<name>A0A3S3Q8N5_9FLAO</name>
<dbReference type="PANTHER" id="PTHR21666">
    <property type="entry name" value="PEPTIDASE-RELATED"/>
    <property type="match status" value="1"/>
</dbReference>
<dbReference type="SUPFAM" id="SSF51261">
    <property type="entry name" value="Duplicated hybrid motif"/>
    <property type="match status" value="1"/>
</dbReference>
<dbReference type="Gene3D" id="6.10.250.3150">
    <property type="match status" value="1"/>
</dbReference>
<dbReference type="InterPro" id="IPR016047">
    <property type="entry name" value="M23ase_b-sheet_dom"/>
</dbReference>
<dbReference type="PANTHER" id="PTHR21666:SF289">
    <property type="entry name" value="L-ALA--D-GLU ENDOPEPTIDASE"/>
    <property type="match status" value="1"/>
</dbReference>
<accession>A0A3S3Q8N5</accession>
<feature type="domain" description="M23ase beta-sheet core" evidence="4">
    <location>
        <begin position="313"/>
        <end position="404"/>
    </location>
</feature>
<dbReference type="RefSeq" id="WP_128389982.1">
    <property type="nucleotide sequence ID" value="NZ_SBII01000007.1"/>
</dbReference>
<dbReference type="InterPro" id="IPR011055">
    <property type="entry name" value="Dup_hybrid_motif"/>
</dbReference>
<sequence>MAKFFLTILLIGFTTLGWSQSDQQKKLELRKAQILKEMMELQNLVSKENKKEKSVLSKIYENNSKIKLSEKLINTTSKQTRLLTDDIYTNHLKINKLNSELGVLKEDYTNMVVRAYKSRSEQSRIMFILSSETFLQAYKRMQYMKQYASFRKVQGEEIKTKMAELENLNVTLDGQKKQKQKLLTESEKQKQLLEKDKEDQEQLVKSIQKDKKKYTADIKKKQQEAREIQRQIDRMVRDAIAAANKKSAKSGSEKSESATTGPNKIVLTKEGKLIADNFKANKGKLPWPVEKGYVSLGYGDQPHPVLKTIEIHNSGVEITTESGSSARAVFGGEVMSVQIISGNKVVYIQHGDFITVYYNLASVNVKSGDKVGTKEKIGTVYTNPGSGKTVLKFFVLQNTTYLNPSSWIAPL</sequence>
<feature type="coiled-coil region" evidence="2">
    <location>
        <begin position="24"/>
        <end position="51"/>
    </location>
</feature>
<dbReference type="CDD" id="cd12797">
    <property type="entry name" value="M23_peptidase"/>
    <property type="match status" value="1"/>
</dbReference>
<dbReference type="InterPro" id="IPR050570">
    <property type="entry name" value="Cell_wall_metabolism_enzyme"/>
</dbReference>
<evidence type="ECO:0000256" key="2">
    <source>
        <dbReference type="SAM" id="Coils"/>
    </source>
</evidence>
<evidence type="ECO:0000256" key="1">
    <source>
        <dbReference type="ARBA" id="ARBA00022729"/>
    </source>
</evidence>
<evidence type="ECO:0000313" key="5">
    <source>
        <dbReference type="EMBL" id="RWX00025.1"/>
    </source>
</evidence>
<dbReference type="EMBL" id="SBII01000007">
    <property type="protein sequence ID" value="RWX00025.1"/>
    <property type="molecule type" value="Genomic_DNA"/>
</dbReference>